<proteinExistence type="predicted"/>
<reference evidence="4" key="2">
    <citation type="submission" date="2021-04" db="EMBL/GenBank/DDBJ databases">
        <authorList>
            <person name="Gilroy R."/>
        </authorList>
    </citation>
    <scope>NUCLEOTIDE SEQUENCE</scope>
    <source>
        <strain evidence="4">ChiHjej8B7-25341</strain>
    </source>
</reference>
<dbReference type="GO" id="GO:0005975">
    <property type="term" value="P:carbohydrate metabolic process"/>
    <property type="evidence" value="ECO:0007669"/>
    <property type="project" value="InterPro"/>
</dbReference>
<evidence type="ECO:0000259" key="3">
    <source>
        <dbReference type="Pfam" id="PF20737"/>
    </source>
</evidence>
<dbReference type="InterPro" id="IPR049174">
    <property type="entry name" value="Beta-AFase-like"/>
</dbReference>
<feature type="non-terminal residue" evidence="4">
    <location>
        <position position="1"/>
    </location>
</feature>
<keyword evidence="4" id="KW-0378">Hydrolase</keyword>
<dbReference type="InterPro" id="IPR049046">
    <property type="entry name" value="Beta-AFase-like_GH127_middle"/>
</dbReference>
<dbReference type="InterPro" id="IPR012878">
    <property type="entry name" value="Beta-AFase-like_GH127_cat"/>
</dbReference>
<dbReference type="AlphaFoldDB" id="A0A9D2R0J8"/>
<feature type="domain" description="Non-reducing end beta-L-arabinofuranosidase-like GH127 C-terminal" evidence="3">
    <location>
        <begin position="234"/>
        <end position="344"/>
    </location>
</feature>
<evidence type="ECO:0000313" key="4">
    <source>
        <dbReference type="EMBL" id="HJD31597.1"/>
    </source>
</evidence>
<evidence type="ECO:0000259" key="2">
    <source>
        <dbReference type="Pfam" id="PF20736"/>
    </source>
</evidence>
<dbReference type="SUPFAM" id="SSF48208">
    <property type="entry name" value="Six-hairpin glycosidases"/>
    <property type="match status" value="1"/>
</dbReference>
<accession>A0A9D2R0J8</accession>
<dbReference type="PANTHER" id="PTHR43465">
    <property type="entry name" value="DUF1680 DOMAIN PROTEIN (AFU_ORTHOLOGUE AFUA_1G08910)"/>
    <property type="match status" value="1"/>
</dbReference>
<dbReference type="InterPro" id="IPR049049">
    <property type="entry name" value="Beta-AFase-like_GH127_C"/>
</dbReference>
<protein>
    <submittedName>
        <fullName evidence="4">Glycoside hydrolase family 127 protein</fullName>
    </submittedName>
</protein>
<dbReference type="InterPro" id="IPR008928">
    <property type="entry name" value="6-hairpin_glycosidase_sf"/>
</dbReference>
<feature type="domain" description="Non-reducing end beta-L-arabinofuranosidase-like GH127 catalytic" evidence="1">
    <location>
        <begin position="1"/>
        <end position="123"/>
    </location>
</feature>
<evidence type="ECO:0000259" key="1">
    <source>
        <dbReference type="Pfam" id="PF07944"/>
    </source>
</evidence>
<dbReference type="GO" id="GO:0016787">
    <property type="term" value="F:hydrolase activity"/>
    <property type="evidence" value="ECO:0007669"/>
    <property type="project" value="UniProtKB-KW"/>
</dbReference>
<dbReference type="EMBL" id="DWUW01000181">
    <property type="protein sequence ID" value="HJD31597.1"/>
    <property type="molecule type" value="Genomic_DNA"/>
</dbReference>
<name>A0A9D2R0J8_9FIRM</name>
<gene>
    <name evidence="4" type="ORF">H9912_06620</name>
</gene>
<sequence>MYITGGIGSQGYAERFTVDDDLPPDRGYLETCAAVGVCFWAVRLLRLYREARYADILERALYNGVLAGWSLDGDAYFYTNPLHYKRTVSDYREDCRHLENGRQKWFRCACCPSNVLRLAADIQEYCLTVSPDEVDINLYLQGSWELETGGKRIVIEAETEYPFDGKVRLHIRSDEQPFRMRLGLRIPEWCRGYELSLNGEECGEERSDRGYVLLDREWNGKEEIVLTLQMPAEYVFPDPRIWDCAGKAALVRGPLVYCLESLDQEENDLTGIGYRLNAAVEQAEGEGILEGITLLKAAGCRRRGNPDGKPYTALRPAAEECEITAIPYFAWRNRGEADMDVWLPFLER</sequence>
<dbReference type="Pfam" id="PF20736">
    <property type="entry name" value="Glyco_hydro127M"/>
    <property type="match status" value="1"/>
</dbReference>
<evidence type="ECO:0000313" key="5">
    <source>
        <dbReference type="Proteomes" id="UP000823851"/>
    </source>
</evidence>
<feature type="domain" description="Non-reducing end beta-L-arabinofuranosidase-like GH127 middle" evidence="2">
    <location>
        <begin position="134"/>
        <end position="230"/>
    </location>
</feature>
<organism evidence="4 5">
    <name type="scientific">Candidatus Eisenbergiella stercorigallinarum</name>
    <dbReference type="NCBI Taxonomy" id="2838557"/>
    <lineage>
        <taxon>Bacteria</taxon>
        <taxon>Bacillati</taxon>
        <taxon>Bacillota</taxon>
        <taxon>Clostridia</taxon>
        <taxon>Lachnospirales</taxon>
        <taxon>Lachnospiraceae</taxon>
        <taxon>Eisenbergiella</taxon>
    </lineage>
</organism>
<dbReference type="Proteomes" id="UP000823851">
    <property type="component" value="Unassembled WGS sequence"/>
</dbReference>
<dbReference type="Pfam" id="PF07944">
    <property type="entry name" value="Beta-AFase-like_GH127_cat"/>
    <property type="match status" value="1"/>
</dbReference>
<dbReference type="Pfam" id="PF20737">
    <property type="entry name" value="Glyco_hydro127C"/>
    <property type="match status" value="1"/>
</dbReference>
<reference evidence="4" key="1">
    <citation type="journal article" date="2021" name="PeerJ">
        <title>Extensive microbial diversity within the chicken gut microbiome revealed by metagenomics and culture.</title>
        <authorList>
            <person name="Gilroy R."/>
            <person name="Ravi A."/>
            <person name="Getino M."/>
            <person name="Pursley I."/>
            <person name="Horton D.L."/>
            <person name="Alikhan N.F."/>
            <person name="Baker D."/>
            <person name="Gharbi K."/>
            <person name="Hall N."/>
            <person name="Watson M."/>
            <person name="Adriaenssens E.M."/>
            <person name="Foster-Nyarko E."/>
            <person name="Jarju S."/>
            <person name="Secka A."/>
            <person name="Antonio M."/>
            <person name="Oren A."/>
            <person name="Chaudhuri R.R."/>
            <person name="La Ragione R."/>
            <person name="Hildebrand F."/>
            <person name="Pallen M.J."/>
        </authorList>
    </citation>
    <scope>NUCLEOTIDE SEQUENCE</scope>
    <source>
        <strain evidence="4">ChiHjej8B7-25341</strain>
    </source>
</reference>
<comment type="caution">
    <text evidence="4">The sequence shown here is derived from an EMBL/GenBank/DDBJ whole genome shotgun (WGS) entry which is preliminary data.</text>
</comment>
<dbReference type="PANTHER" id="PTHR43465:SF2">
    <property type="entry name" value="DUF1680 DOMAIN PROTEIN (AFU_ORTHOLOGUE AFUA_1G08910)"/>
    <property type="match status" value="1"/>
</dbReference>